<protein>
    <recommendedName>
        <fullName evidence="3">ATP-grasp domain-containing protein</fullName>
    </recommendedName>
</protein>
<dbReference type="OrthoDB" id="186626at2759"/>
<keyword evidence="2" id="KW-1133">Transmembrane helix</keyword>
<evidence type="ECO:0000256" key="1">
    <source>
        <dbReference type="PROSITE-ProRule" id="PRU00409"/>
    </source>
</evidence>
<dbReference type="Proteomes" id="UP000073492">
    <property type="component" value="Unassembled WGS sequence"/>
</dbReference>
<sequence>MVLNGNSPRRDHAIQNLALIMLSFLFLPLDLVILALSYARKITARTRRRRRTGALAGSRNPKTILVTGVGMTKGLFLARNFYIAGHRVIGADFEACGIPCPGRFSYALEKFYRLQQTTASGGSAAYIQGLLDVILKEKVDIWVSCSGVASAVEDGEAKEIVEKRTKCRAIQFEVADTQTLHEKNTFIERTKEIGLNVPETHTITNRAAVEEVLRKAPVGRTYLLKTIGMDDANRGGVLLPKKSDAETAASLSKLEKSISKDNPWIMQQFVHGEEFCTHSLIVRGKVKAFLACPSSELLMHYAALPADSALSKAMLKFTDTYAASSGKDFTGHLSFDFLVEDTTPMIPEELVLYPIECNPRAHTAVCLFNGTSELVNGYLDLLDESSDNQIKPIVTPLRTDRYYWIGHDLVEFVLAPITGLIRGQTSFSELFDGLRSFGGHVLSWKDGTYEIWDPLPWFALYHLYWPLQFLHCLSSGRKWSRLNVSTLKMFEC</sequence>
<keyword evidence="2" id="KW-0472">Membrane</keyword>
<gene>
    <name evidence="4" type="ORF">AC579_6733</name>
</gene>
<comment type="caution">
    <text evidence="4">The sequence shown here is derived from an EMBL/GenBank/DDBJ whole genome shotgun (WGS) entry which is preliminary data.</text>
</comment>
<name>A0A139H915_9PEZI</name>
<organism evidence="4 5">
    <name type="scientific">Pseudocercospora musae</name>
    <dbReference type="NCBI Taxonomy" id="113226"/>
    <lineage>
        <taxon>Eukaryota</taxon>
        <taxon>Fungi</taxon>
        <taxon>Dikarya</taxon>
        <taxon>Ascomycota</taxon>
        <taxon>Pezizomycotina</taxon>
        <taxon>Dothideomycetes</taxon>
        <taxon>Dothideomycetidae</taxon>
        <taxon>Mycosphaerellales</taxon>
        <taxon>Mycosphaerellaceae</taxon>
        <taxon>Pseudocercospora</taxon>
    </lineage>
</organism>
<keyword evidence="1" id="KW-0067">ATP-binding</keyword>
<keyword evidence="5" id="KW-1185">Reference proteome</keyword>
<dbReference type="PROSITE" id="PS50975">
    <property type="entry name" value="ATP_GRASP"/>
    <property type="match status" value="1"/>
</dbReference>
<dbReference type="STRING" id="113226.A0A139H915"/>
<feature type="transmembrane region" description="Helical" evidence="2">
    <location>
        <begin position="17"/>
        <end position="39"/>
    </location>
</feature>
<dbReference type="EMBL" id="LFZO01000730">
    <property type="protein sequence ID" value="KXS98943.1"/>
    <property type="molecule type" value="Genomic_DNA"/>
</dbReference>
<evidence type="ECO:0000256" key="2">
    <source>
        <dbReference type="SAM" id="Phobius"/>
    </source>
</evidence>
<dbReference type="GO" id="GO:0005524">
    <property type="term" value="F:ATP binding"/>
    <property type="evidence" value="ECO:0007669"/>
    <property type="project" value="UniProtKB-UniRule"/>
</dbReference>
<evidence type="ECO:0000259" key="3">
    <source>
        <dbReference type="PROSITE" id="PS50975"/>
    </source>
</evidence>
<reference evidence="4 5" key="1">
    <citation type="submission" date="2015-07" db="EMBL/GenBank/DDBJ databases">
        <title>Comparative genomics of the Sigatoka disease complex on banana suggests a link between parallel evolutionary changes in Pseudocercospora fijiensis and Pseudocercospora eumusae and increased virulence on the banana host.</title>
        <authorList>
            <person name="Chang T.-C."/>
            <person name="Salvucci A."/>
            <person name="Crous P.W."/>
            <person name="Stergiopoulos I."/>
        </authorList>
    </citation>
    <scope>NUCLEOTIDE SEQUENCE [LARGE SCALE GENOMIC DNA]</scope>
    <source>
        <strain evidence="4 5">CBS 116634</strain>
    </source>
</reference>
<dbReference type="InterPro" id="IPR011761">
    <property type="entry name" value="ATP-grasp"/>
</dbReference>
<dbReference type="SUPFAM" id="SSF56059">
    <property type="entry name" value="Glutathione synthetase ATP-binding domain-like"/>
    <property type="match status" value="1"/>
</dbReference>
<evidence type="ECO:0000313" key="4">
    <source>
        <dbReference type="EMBL" id="KXS98943.1"/>
    </source>
</evidence>
<proteinExistence type="predicted"/>
<dbReference type="Gene3D" id="3.40.50.20">
    <property type="match status" value="1"/>
</dbReference>
<feature type="domain" description="ATP-grasp" evidence="3">
    <location>
        <begin position="187"/>
        <end position="383"/>
    </location>
</feature>
<dbReference type="AlphaFoldDB" id="A0A139H915"/>
<evidence type="ECO:0000313" key="5">
    <source>
        <dbReference type="Proteomes" id="UP000073492"/>
    </source>
</evidence>
<accession>A0A139H915</accession>
<dbReference type="GO" id="GO:0046872">
    <property type="term" value="F:metal ion binding"/>
    <property type="evidence" value="ECO:0007669"/>
    <property type="project" value="InterPro"/>
</dbReference>
<keyword evidence="2" id="KW-0812">Transmembrane</keyword>
<dbReference type="Gene3D" id="3.30.470.20">
    <property type="entry name" value="ATP-grasp fold, B domain"/>
    <property type="match status" value="1"/>
</dbReference>
<keyword evidence="1" id="KW-0547">Nucleotide-binding</keyword>